<accession>A0A367WYJ8</accession>
<dbReference type="PANTHER" id="PTHR40267:SF1">
    <property type="entry name" value="BLR3294 PROTEIN"/>
    <property type="match status" value="1"/>
</dbReference>
<dbReference type="Gene3D" id="3.40.50.12500">
    <property type="match status" value="1"/>
</dbReference>
<name>A0A367WYJ8_9PROT</name>
<gene>
    <name evidence="1" type="ORF">TH30_11710</name>
</gene>
<evidence type="ECO:0000313" key="2">
    <source>
        <dbReference type="Proteomes" id="UP000252255"/>
    </source>
</evidence>
<dbReference type="Proteomes" id="UP000252255">
    <property type="component" value="Unassembled WGS sequence"/>
</dbReference>
<sequence>MMSVSPAVTPEPVDLPYFPDPVGPAGKIGLITLATDFNSEDDLRNILPDDVRLFTTRIENANPVTVENLRSMAADLPRAARTLMPGYGVDVVIFGCTSGTAVTGSDKIAELINQGMPGVRVTNPMLASELALRAVGAQKIAIVTPYLAEVTQSVASGFTARGFEATRMMGFGLDSDLDMTALPPSALLEAALKVDTPDADAVFISCTAIRSAEIAAKAEQQLGKPVITSNQALIWHALHLLGYDKPVTGFGTLFDHAPQPEEQVEAS</sequence>
<dbReference type="OrthoDB" id="9816064at2"/>
<dbReference type="PIRSF" id="PIRSF015736">
    <property type="entry name" value="MI"/>
    <property type="match status" value="1"/>
</dbReference>
<dbReference type="EMBL" id="JPWI01000006">
    <property type="protein sequence ID" value="RCK45800.1"/>
    <property type="molecule type" value="Genomic_DNA"/>
</dbReference>
<dbReference type="AlphaFoldDB" id="A0A367WYJ8"/>
<comment type="caution">
    <text evidence="1">The sequence shown here is derived from an EMBL/GenBank/DDBJ whole genome shotgun (WGS) entry which is preliminary data.</text>
</comment>
<dbReference type="Pfam" id="PF17645">
    <property type="entry name" value="Amdase"/>
    <property type="match status" value="1"/>
</dbReference>
<proteinExistence type="predicted"/>
<dbReference type="InterPro" id="IPR026286">
    <property type="entry name" value="MaiA/AMDase"/>
</dbReference>
<evidence type="ECO:0000313" key="1">
    <source>
        <dbReference type="EMBL" id="RCK45800.1"/>
    </source>
</evidence>
<dbReference type="InterPro" id="IPR053714">
    <property type="entry name" value="Iso_Racemase_Enz_sf"/>
</dbReference>
<dbReference type="RefSeq" id="WP_114098208.1">
    <property type="nucleotide sequence ID" value="NZ_JPWI01000006.1"/>
</dbReference>
<organism evidence="1 2">
    <name type="scientific">Thalassospira profundimaris</name>
    <dbReference type="NCBI Taxonomy" id="502049"/>
    <lineage>
        <taxon>Bacteria</taxon>
        <taxon>Pseudomonadati</taxon>
        <taxon>Pseudomonadota</taxon>
        <taxon>Alphaproteobacteria</taxon>
        <taxon>Rhodospirillales</taxon>
        <taxon>Thalassospiraceae</taxon>
        <taxon>Thalassospira</taxon>
    </lineage>
</organism>
<dbReference type="PANTHER" id="PTHR40267">
    <property type="entry name" value="BLR3294 PROTEIN"/>
    <property type="match status" value="1"/>
</dbReference>
<reference evidence="1 2" key="1">
    <citation type="submission" date="2014-07" db="EMBL/GenBank/DDBJ databases">
        <title>Draft genome sequence of Thalassospira profundimaris PR54-5.</title>
        <authorList>
            <person name="Lai Q."/>
            <person name="Shao Z."/>
        </authorList>
    </citation>
    <scope>NUCLEOTIDE SEQUENCE [LARGE SCALE GENOMIC DNA]</scope>
    <source>
        <strain evidence="1 2">PR54-5</strain>
    </source>
</reference>
<protein>
    <submittedName>
        <fullName evidence="1">Asp/Glu racemase</fullName>
    </submittedName>
</protein>